<gene>
    <name evidence="3" type="ORF">SAMN02746041_03278</name>
</gene>
<dbReference type="NCBIfam" id="TIGR01641">
    <property type="entry name" value="phageSPP1_gp7"/>
    <property type="match status" value="1"/>
</dbReference>
<proteinExistence type="predicted"/>
<organism evidence="3 4">
    <name type="scientific">Desulfacinum hydrothermale DSM 13146</name>
    <dbReference type="NCBI Taxonomy" id="1121390"/>
    <lineage>
        <taxon>Bacteria</taxon>
        <taxon>Pseudomonadati</taxon>
        <taxon>Thermodesulfobacteriota</taxon>
        <taxon>Syntrophobacteria</taxon>
        <taxon>Syntrophobacterales</taxon>
        <taxon>Syntrophobacteraceae</taxon>
        <taxon>Desulfacinum</taxon>
    </lineage>
</organism>
<keyword evidence="4" id="KW-1185">Reference proteome</keyword>
<dbReference type="Pfam" id="PF04233">
    <property type="entry name" value="Phage_Mu_F"/>
    <property type="match status" value="1"/>
</dbReference>
<dbReference type="EMBL" id="FWXF01000038">
    <property type="protein sequence ID" value="SMC28538.1"/>
    <property type="molecule type" value="Genomic_DNA"/>
</dbReference>
<feature type="non-terminal residue" evidence="3">
    <location>
        <position position="1"/>
    </location>
</feature>
<evidence type="ECO:0000259" key="2">
    <source>
        <dbReference type="Pfam" id="PF04233"/>
    </source>
</evidence>
<dbReference type="Proteomes" id="UP000192783">
    <property type="component" value="Unassembled WGS sequence"/>
</dbReference>
<protein>
    <submittedName>
        <fullName evidence="3">Phage putative head morphogenesis protein, SPP1 gp7 family</fullName>
    </submittedName>
</protein>
<evidence type="ECO:0000256" key="1">
    <source>
        <dbReference type="SAM" id="MobiDB-lite"/>
    </source>
</evidence>
<evidence type="ECO:0000313" key="3">
    <source>
        <dbReference type="EMBL" id="SMC28538.1"/>
    </source>
</evidence>
<dbReference type="STRING" id="1121390.SAMN02746041_03278"/>
<feature type="region of interest" description="Disordered" evidence="1">
    <location>
        <begin position="1"/>
        <end position="20"/>
    </location>
</feature>
<dbReference type="InterPro" id="IPR006528">
    <property type="entry name" value="Phage_head_morphogenesis_dom"/>
</dbReference>
<dbReference type="RefSeq" id="WP_170920689.1">
    <property type="nucleotide sequence ID" value="NZ_FWXF01000038.1"/>
</dbReference>
<name>A0A1W1XYE8_9BACT</name>
<feature type="domain" description="Phage head morphogenesis" evidence="2">
    <location>
        <begin position="24"/>
        <end position="106"/>
    </location>
</feature>
<feature type="region of interest" description="Disordered" evidence="1">
    <location>
        <begin position="118"/>
        <end position="137"/>
    </location>
</feature>
<evidence type="ECO:0000313" key="4">
    <source>
        <dbReference type="Proteomes" id="UP000192783"/>
    </source>
</evidence>
<sequence length="413" mass="47652">LARKGWLAPPGEPPEEILPDGTVRKRLTPWRLDTIFRTNVQSAYGAGRYKQMVENAPQRPWWLYDAVLDARTRPSHAAMDGRVYRFDHPVWDKWYPPNGFNCRCTVRTLSDRDMERRGLRQSVRPPEAAPDEGFAYNPGRARWQPGLNRYAPRSRQILASDLADGSTSGPLPVRSRSDMVDLIRDRIGPMLPHGVRDVRFADARFLMGTDSRGVFIVSTRTRDLTRVGGPAEYRPDRLLESGLRALGRRRLSFDEEYALESFWHECLHNMQQEALDRAAFYAKRFPDSRVLMESVTQWTARRTYHQMLDALGGYRAQAQQEIIQRGYAYKHWVRNLDALIERAGIDPDTFRRVCMEVMESVPRDEYAQALVDRLLERGALAPDKELAFRYGLDCLRSRPDTFDESVLVFFAGV</sequence>
<dbReference type="AlphaFoldDB" id="A0A1W1XYE8"/>
<accession>A0A1W1XYE8</accession>
<reference evidence="3 4" key="1">
    <citation type="submission" date="2017-04" db="EMBL/GenBank/DDBJ databases">
        <authorList>
            <person name="Afonso C.L."/>
            <person name="Miller P.J."/>
            <person name="Scott M.A."/>
            <person name="Spackman E."/>
            <person name="Goraichik I."/>
            <person name="Dimitrov K.M."/>
            <person name="Suarez D.L."/>
            <person name="Swayne D.E."/>
        </authorList>
    </citation>
    <scope>NUCLEOTIDE SEQUENCE [LARGE SCALE GENOMIC DNA]</scope>
    <source>
        <strain evidence="3 4">DSM 13146</strain>
    </source>
</reference>